<dbReference type="Gene3D" id="1.10.10.1320">
    <property type="entry name" value="Anti-sigma factor, zinc-finger domain"/>
    <property type="match status" value="1"/>
</dbReference>
<name>A0A0S7WFT7_UNCT6</name>
<gene>
    <name evidence="3" type="ORF">AMJ40_07340</name>
</gene>
<accession>A0A0S7WFT7</accession>
<comment type="caution">
    <text evidence="3">The sequence shown here is derived from an EMBL/GenBank/DDBJ whole genome shotgun (WGS) entry which is preliminary data.</text>
</comment>
<dbReference type="InterPro" id="IPR041916">
    <property type="entry name" value="Anti_sigma_zinc_sf"/>
</dbReference>
<keyword evidence="1" id="KW-0472">Membrane</keyword>
<organism evidence="3 4">
    <name type="scientific">candidate division TA06 bacterium DG_26</name>
    <dbReference type="NCBI Taxonomy" id="1703771"/>
    <lineage>
        <taxon>Bacteria</taxon>
        <taxon>Bacteria division TA06</taxon>
    </lineage>
</organism>
<protein>
    <recommendedName>
        <fullName evidence="2">Putative zinc-finger domain-containing protein</fullName>
    </recommendedName>
</protein>
<reference evidence="3 4" key="1">
    <citation type="journal article" date="2015" name="Microbiome">
        <title>Genomic resolution of linkages in carbon, nitrogen, and sulfur cycling among widespread estuary sediment bacteria.</title>
        <authorList>
            <person name="Baker B.J."/>
            <person name="Lazar C.S."/>
            <person name="Teske A.P."/>
            <person name="Dick G.J."/>
        </authorList>
    </citation>
    <scope>NUCLEOTIDE SEQUENCE [LARGE SCALE GENOMIC DNA]</scope>
    <source>
        <strain evidence="3">DG_26</strain>
    </source>
</reference>
<feature type="domain" description="Putative zinc-finger" evidence="2">
    <location>
        <begin position="7"/>
        <end position="36"/>
    </location>
</feature>
<feature type="transmembrane region" description="Helical" evidence="1">
    <location>
        <begin position="93"/>
        <end position="111"/>
    </location>
</feature>
<dbReference type="Proteomes" id="UP000051124">
    <property type="component" value="Unassembled WGS sequence"/>
</dbReference>
<dbReference type="Pfam" id="PF13490">
    <property type="entry name" value="zf-HC2"/>
    <property type="match status" value="1"/>
</dbReference>
<keyword evidence="1" id="KW-0812">Transmembrane</keyword>
<evidence type="ECO:0000313" key="4">
    <source>
        <dbReference type="Proteomes" id="UP000051124"/>
    </source>
</evidence>
<keyword evidence="1" id="KW-1133">Transmembrane helix</keyword>
<dbReference type="EMBL" id="LIZT01000113">
    <property type="protein sequence ID" value="KPJ48508.1"/>
    <property type="molecule type" value="Genomic_DNA"/>
</dbReference>
<evidence type="ECO:0000259" key="2">
    <source>
        <dbReference type="Pfam" id="PF13490"/>
    </source>
</evidence>
<evidence type="ECO:0000313" key="3">
    <source>
        <dbReference type="EMBL" id="KPJ48508.1"/>
    </source>
</evidence>
<evidence type="ECO:0000256" key="1">
    <source>
        <dbReference type="SAM" id="Phobius"/>
    </source>
</evidence>
<dbReference type="AlphaFoldDB" id="A0A0S7WFT7"/>
<proteinExistence type="predicted"/>
<dbReference type="InterPro" id="IPR027383">
    <property type="entry name" value="Znf_put"/>
</dbReference>
<sequence length="162" mass="18232">MSHVDKARLSAFLDGEATEEERREIVEHLNVCLQCQSEAEELSEIGELFGCLPDVEVPPYFLARLKQRITEENATSSSFWCLGRTRRFGLQRVMVPVCATALFLFSLFLGYRLGMTIYEGRREVTARADVHLSEDLGLTSFDDFPEGSLGDEYIRLLSGGGE</sequence>